<proteinExistence type="predicted"/>
<sequence length="128" mass="13613">MEAWRRNALRCALLVLLLAISSGVARAQGGGECWSTDMGYGICVKPGGCRAACHALGKNDGQCNGGYFWPRSTEKGRGNTSKKGTAPSRIAFASINKPSRDFALAYVRTIPNLSGQDLKTGNMSLACR</sequence>
<dbReference type="AlphaFoldDB" id="M7YG26"/>
<reference evidence="1" key="1">
    <citation type="journal article" date="2013" name="Nature">
        <title>Draft genome of the wheat A-genome progenitor Triticum urartu.</title>
        <authorList>
            <person name="Ling H.Q."/>
            <person name="Zhao S."/>
            <person name="Liu D."/>
            <person name="Wang J."/>
            <person name="Sun H."/>
            <person name="Zhang C."/>
            <person name="Fan H."/>
            <person name="Li D."/>
            <person name="Dong L."/>
            <person name="Tao Y."/>
            <person name="Gao C."/>
            <person name="Wu H."/>
            <person name="Li Y."/>
            <person name="Cui Y."/>
            <person name="Guo X."/>
            <person name="Zheng S."/>
            <person name="Wang B."/>
            <person name="Yu K."/>
            <person name="Liang Q."/>
            <person name="Yang W."/>
            <person name="Lou X."/>
            <person name="Chen J."/>
            <person name="Feng M."/>
            <person name="Jian J."/>
            <person name="Zhang X."/>
            <person name="Luo G."/>
            <person name="Jiang Y."/>
            <person name="Liu J."/>
            <person name="Wang Z."/>
            <person name="Sha Y."/>
            <person name="Zhang B."/>
            <person name="Wu H."/>
            <person name="Tang D."/>
            <person name="Shen Q."/>
            <person name="Xue P."/>
            <person name="Zou S."/>
            <person name="Wang X."/>
            <person name="Liu X."/>
            <person name="Wang F."/>
            <person name="Yang Y."/>
            <person name="An X."/>
            <person name="Dong Z."/>
            <person name="Zhang K."/>
            <person name="Zhang X."/>
            <person name="Luo M.C."/>
            <person name="Dvorak J."/>
            <person name="Tong Y."/>
            <person name="Wang J."/>
            <person name="Yang H."/>
            <person name="Li Z."/>
            <person name="Wang D."/>
            <person name="Zhang A."/>
            <person name="Wang J."/>
        </authorList>
    </citation>
    <scope>NUCLEOTIDE SEQUENCE</scope>
</reference>
<name>M7YG26_TRIUA</name>
<protein>
    <submittedName>
        <fullName evidence="1">Uncharacterized protein</fullName>
    </submittedName>
</protein>
<dbReference type="EMBL" id="KD244517">
    <property type="protein sequence ID" value="EMS49318.1"/>
    <property type="molecule type" value="Genomic_DNA"/>
</dbReference>
<gene>
    <name evidence="1" type="ORF">TRIUR3_16933</name>
</gene>
<organism evidence="1">
    <name type="scientific">Triticum urartu</name>
    <name type="common">Red wild einkorn</name>
    <name type="synonym">Crithodium urartu</name>
    <dbReference type="NCBI Taxonomy" id="4572"/>
    <lineage>
        <taxon>Eukaryota</taxon>
        <taxon>Viridiplantae</taxon>
        <taxon>Streptophyta</taxon>
        <taxon>Embryophyta</taxon>
        <taxon>Tracheophyta</taxon>
        <taxon>Spermatophyta</taxon>
        <taxon>Magnoliopsida</taxon>
        <taxon>Liliopsida</taxon>
        <taxon>Poales</taxon>
        <taxon>Poaceae</taxon>
        <taxon>BOP clade</taxon>
        <taxon>Pooideae</taxon>
        <taxon>Triticodae</taxon>
        <taxon>Triticeae</taxon>
        <taxon>Triticinae</taxon>
        <taxon>Triticum</taxon>
    </lineage>
</organism>
<evidence type="ECO:0000313" key="1">
    <source>
        <dbReference type="EMBL" id="EMS49318.1"/>
    </source>
</evidence>
<accession>M7YG26</accession>